<dbReference type="PROSITE" id="PS50041">
    <property type="entry name" value="C_TYPE_LECTIN_2"/>
    <property type="match status" value="1"/>
</dbReference>
<dbReference type="SUPFAM" id="SSF141072">
    <property type="entry name" value="CalX-like"/>
    <property type="match status" value="1"/>
</dbReference>
<dbReference type="PANTHER" id="PTHR45739">
    <property type="entry name" value="MATRIX PROTEIN, PUTATIVE-RELATED"/>
    <property type="match status" value="1"/>
</dbReference>
<evidence type="ECO:0000256" key="2">
    <source>
        <dbReference type="ARBA" id="ARBA00022723"/>
    </source>
</evidence>
<dbReference type="Gene3D" id="2.60.40.2030">
    <property type="match status" value="1"/>
</dbReference>
<proteinExistence type="inferred from homology"/>
<dbReference type="Pfam" id="PF03160">
    <property type="entry name" value="Calx-beta"/>
    <property type="match status" value="1"/>
</dbReference>
<feature type="compositionally biased region" description="Low complexity" evidence="10">
    <location>
        <begin position="1888"/>
        <end position="1899"/>
    </location>
</feature>
<dbReference type="GO" id="GO:0046872">
    <property type="term" value="F:metal ion binding"/>
    <property type="evidence" value="ECO:0007669"/>
    <property type="project" value="UniProtKB-KW"/>
</dbReference>
<keyword evidence="6" id="KW-0130">Cell adhesion</keyword>
<feature type="repeat" description="CSPG" evidence="9">
    <location>
        <begin position="488"/>
        <end position="582"/>
    </location>
</feature>
<keyword evidence="14" id="KW-1185">Reference proteome</keyword>
<evidence type="ECO:0000256" key="9">
    <source>
        <dbReference type="PROSITE-ProRule" id="PRU01201"/>
    </source>
</evidence>
<dbReference type="InterPro" id="IPR045658">
    <property type="entry name" value="FRAS1-rel_N"/>
</dbReference>
<keyword evidence="2" id="KW-0479">Metal-binding</keyword>
<feature type="repeat" description="CSPG" evidence="9">
    <location>
        <begin position="1188"/>
        <end position="1292"/>
    </location>
</feature>
<keyword evidence="4" id="KW-0677">Repeat</keyword>
<dbReference type="SMART" id="SM00237">
    <property type="entry name" value="Calx_beta"/>
    <property type="match status" value="1"/>
</dbReference>
<feature type="compositionally biased region" description="Polar residues" evidence="10">
    <location>
        <begin position="1812"/>
        <end position="1830"/>
    </location>
</feature>
<feature type="repeat" description="CSPG" evidence="9">
    <location>
        <begin position="1547"/>
        <end position="1644"/>
    </location>
</feature>
<comment type="similarity">
    <text evidence="1">Belongs to the FRAS1 family.</text>
</comment>
<evidence type="ECO:0000313" key="13">
    <source>
        <dbReference type="EMBL" id="KAK3090222.1"/>
    </source>
</evidence>
<dbReference type="Gene3D" id="3.10.100.10">
    <property type="entry name" value="Mannose-Binding Protein A, subunit A"/>
    <property type="match status" value="1"/>
</dbReference>
<feature type="region of interest" description="Disordered" evidence="10">
    <location>
        <begin position="1812"/>
        <end position="1899"/>
    </location>
</feature>
<dbReference type="EMBL" id="VSWD01000010">
    <property type="protein sequence ID" value="KAK3090222.1"/>
    <property type="molecule type" value="Genomic_DNA"/>
</dbReference>
<dbReference type="Pfam" id="PF00059">
    <property type="entry name" value="Lectin_C"/>
    <property type="match status" value="1"/>
</dbReference>
<reference evidence="13" key="1">
    <citation type="submission" date="2019-08" db="EMBL/GenBank/DDBJ databases">
        <title>The improved chromosome-level genome for the pearl oyster Pinctada fucata martensii using PacBio sequencing and Hi-C.</title>
        <authorList>
            <person name="Zheng Z."/>
        </authorList>
    </citation>
    <scope>NUCLEOTIDE SEQUENCE</scope>
    <source>
        <strain evidence="13">ZZ-2019</strain>
        <tissue evidence="13">Adductor muscle</tissue>
    </source>
</reference>
<evidence type="ECO:0000256" key="3">
    <source>
        <dbReference type="ARBA" id="ARBA00022729"/>
    </source>
</evidence>
<dbReference type="SUPFAM" id="SSF56436">
    <property type="entry name" value="C-type lectin-like"/>
    <property type="match status" value="1"/>
</dbReference>
<dbReference type="CDD" id="cd00037">
    <property type="entry name" value="CLECT"/>
    <property type="match status" value="1"/>
</dbReference>
<dbReference type="InterPro" id="IPR016187">
    <property type="entry name" value="CTDL_fold"/>
</dbReference>
<organism evidence="13 14">
    <name type="scientific">Pinctada imbricata</name>
    <name type="common">Atlantic pearl-oyster</name>
    <name type="synonym">Pinctada martensii</name>
    <dbReference type="NCBI Taxonomy" id="66713"/>
    <lineage>
        <taxon>Eukaryota</taxon>
        <taxon>Metazoa</taxon>
        <taxon>Spiralia</taxon>
        <taxon>Lophotrochozoa</taxon>
        <taxon>Mollusca</taxon>
        <taxon>Bivalvia</taxon>
        <taxon>Autobranchia</taxon>
        <taxon>Pteriomorphia</taxon>
        <taxon>Pterioida</taxon>
        <taxon>Pterioidea</taxon>
        <taxon>Pteriidae</taxon>
        <taxon>Pinctada</taxon>
    </lineage>
</organism>
<feature type="domain" description="C-type lectin" evidence="12">
    <location>
        <begin position="1966"/>
        <end position="2078"/>
    </location>
</feature>
<evidence type="ECO:0000256" key="6">
    <source>
        <dbReference type="ARBA" id="ARBA00022889"/>
    </source>
</evidence>
<dbReference type="PROSITE" id="PS00615">
    <property type="entry name" value="C_TYPE_LECTIN_1"/>
    <property type="match status" value="1"/>
</dbReference>
<dbReference type="InterPro" id="IPR018378">
    <property type="entry name" value="C-type_lectin_CS"/>
</dbReference>
<dbReference type="GO" id="GO:0007155">
    <property type="term" value="P:cell adhesion"/>
    <property type="evidence" value="ECO:0007669"/>
    <property type="project" value="UniProtKB-KW"/>
</dbReference>
<name>A0AA89C118_PINIB</name>
<dbReference type="InterPro" id="IPR016186">
    <property type="entry name" value="C-type_lectin-like/link_sf"/>
</dbReference>
<feature type="repeat" description="CSPG" evidence="9">
    <location>
        <begin position="609"/>
        <end position="721"/>
    </location>
</feature>
<feature type="repeat" description="CSPG" evidence="9">
    <location>
        <begin position="743"/>
        <end position="834"/>
    </location>
</feature>
<dbReference type="InterPro" id="IPR051561">
    <property type="entry name" value="FRAS1_ECM"/>
</dbReference>
<dbReference type="SMART" id="SM00034">
    <property type="entry name" value="CLECT"/>
    <property type="match status" value="1"/>
</dbReference>
<dbReference type="PROSITE" id="PS51854">
    <property type="entry name" value="CSPG"/>
    <property type="match status" value="11"/>
</dbReference>
<dbReference type="GO" id="GO:0016020">
    <property type="term" value="C:membrane"/>
    <property type="evidence" value="ECO:0007669"/>
    <property type="project" value="InterPro"/>
</dbReference>
<feature type="repeat" description="CSPG" evidence="9">
    <location>
        <begin position="1313"/>
        <end position="1405"/>
    </location>
</feature>
<dbReference type="InterPro" id="IPR038081">
    <property type="entry name" value="CalX-like_sf"/>
</dbReference>
<keyword evidence="7" id="KW-1015">Disulfide bond</keyword>
<accession>A0AA89C118</accession>
<feature type="compositionally biased region" description="Polar residues" evidence="10">
    <location>
        <begin position="1837"/>
        <end position="1847"/>
    </location>
</feature>
<protein>
    <recommendedName>
        <fullName evidence="12">C-type lectin domain-containing protein</fullName>
    </recommendedName>
</protein>
<evidence type="ECO:0000313" key="14">
    <source>
        <dbReference type="Proteomes" id="UP001186944"/>
    </source>
</evidence>
<dbReference type="GO" id="GO:0009653">
    <property type="term" value="P:anatomical structure morphogenesis"/>
    <property type="evidence" value="ECO:0007669"/>
    <property type="project" value="TreeGrafter"/>
</dbReference>
<dbReference type="Pfam" id="PF19309">
    <property type="entry name" value="Frem_N"/>
    <property type="match status" value="1"/>
</dbReference>
<feature type="repeat" description="CSPG" evidence="9">
    <location>
        <begin position="855"/>
        <end position="949"/>
    </location>
</feature>
<feature type="repeat" description="CSPG" evidence="9">
    <location>
        <begin position="259"/>
        <end position="355"/>
    </location>
</feature>
<keyword evidence="8" id="KW-0325">Glycoprotein</keyword>
<dbReference type="InterPro" id="IPR039005">
    <property type="entry name" value="CSPG_rpt"/>
</dbReference>
<feature type="compositionally biased region" description="Basic residues" evidence="10">
    <location>
        <begin position="1853"/>
        <end position="1880"/>
    </location>
</feature>
<feature type="repeat" description="CSPG" evidence="9">
    <location>
        <begin position="380"/>
        <end position="467"/>
    </location>
</feature>
<evidence type="ECO:0000256" key="11">
    <source>
        <dbReference type="SAM" id="SignalP"/>
    </source>
</evidence>
<dbReference type="Pfam" id="PF16184">
    <property type="entry name" value="Cadherin_3"/>
    <property type="match status" value="11"/>
</dbReference>
<feature type="repeat" description="CSPG" evidence="9">
    <location>
        <begin position="1427"/>
        <end position="1516"/>
    </location>
</feature>
<gene>
    <name evidence="13" type="ORF">FSP39_010172</name>
</gene>
<dbReference type="PANTHER" id="PTHR45739:SF11">
    <property type="entry name" value="FRAS1-RELATED EXTRACELLULAR MATRIX PROTEIN 1-LIKE ISOFORM X1"/>
    <property type="match status" value="1"/>
</dbReference>
<evidence type="ECO:0000256" key="4">
    <source>
        <dbReference type="ARBA" id="ARBA00022737"/>
    </source>
</evidence>
<comment type="caution">
    <text evidence="13">The sequence shown here is derived from an EMBL/GenBank/DDBJ whole genome shotgun (WGS) entry which is preliminary data.</text>
</comment>
<dbReference type="InterPro" id="IPR003644">
    <property type="entry name" value="Calx_beta"/>
</dbReference>
<dbReference type="InterPro" id="IPR001304">
    <property type="entry name" value="C-type_lectin-like"/>
</dbReference>
<feature type="chain" id="PRO_5041743176" description="C-type lectin domain-containing protein" evidence="11">
    <location>
        <begin position="20"/>
        <end position="2115"/>
    </location>
</feature>
<evidence type="ECO:0000256" key="1">
    <source>
        <dbReference type="ARBA" id="ARBA00005529"/>
    </source>
</evidence>
<feature type="region of interest" description="Disordered" evidence="10">
    <location>
        <begin position="2087"/>
        <end position="2115"/>
    </location>
</feature>
<feature type="signal peptide" evidence="11">
    <location>
        <begin position="1"/>
        <end position="19"/>
    </location>
</feature>
<keyword evidence="3 11" id="KW-0732">Signal</keyword>
<evidence type="ECO:0000256" key="8">
    <source>
        <dbReference type="ARBA" id="ARBA00023180"/>
    </source>
</evidence>
<keyword evidence="5" id="KW-0106">Calcium</keyword>
<dbReference type="GO" id="GO:0007154">
    <property type="term" value="P:cell communication"/>
    <property type="evidence" value="ECO:0007669"/>
    <property type="project" value="InterPro"/>
</dbReference>
<dbReference type="Proteomes" id="UP001186944">
    <property type="component" value="Unassembled WGS sequence"/>
</dbReference>
<feature type="repeat" description="CSPG" evidence="9">
    <location>
        <begin position="1070"/>
        <end position="1167"/>
    </location>
</feature>
<sequence length="2115" mass="238638">MKEIFGNLLCLLFFYVASGQLLLVSKKEVTVKIGRDVYLKRDDLVFTKTTKGEECRVEVVQNDPITQRVGYLEPQIFDCSFLPHTVHYVHNGSPLLQEDQVRLRVHKFTHVATVSETFLLDIRVDNSSHSAVITRGLRSVIVPEFNGISNTIDSSVIRFHHSGNQNVSCTVSFSKYKSVWPLAGQIVIGNRRQNVEALKKSCRDFLYSNLHYQHTKSPSPNVDYLPLTIELYDPSISDEVKVERYFLPIHIKGALQNSPPRSSFMSMYMMDVDQFVLSTIIPGVISAEDFETNSIQLVYNISKMPRNADGYFVNLKDHTTPIYSFLQDDLENHRIAFQPPSYSISQRHVFDTEFTVYDSHFVSSTPIVLHIAVRPSRTNGPRVSYNKGLVLLEGQERPLTTNSLKIVDSDNLEKVRLYVTGGLQHGRLEKNSRRAIALTVQDLQQGSVRYIHDDSDSMKDQIDFRVSDGVNTVVINFPIDIIPKDDTAPYIVNNLGIEVNEGEMKRITSSMLMAHDIDSVDRNIEYLISQPPSAGEIIKRQKSSNTGTRVNKFKQRDIQKGLIFYRHFGHEEFKDLFTFKLRDQQRPPNESDLETFHILINPVHENPPQLAPDATRLVHVLETDVAFITKAELQYTDVETDDNQLSYMITSAPYFVYNTGNEDAGKIIATHNISSVTKDGSLPAIQTFKQEDINHMKIAYMPPMSDIGPESRLVRFVYTVQDSSGNKVLGQYFEIDVQPVNDKPPVFITSKLLVEEGGILGLSTNQLSASDEDTLPADLVFILDERPAFGVMQKGGNALNEGDMFKLEDLRRKDIRYIHDGADVVLDTFTVTVSDGVNRASKVLSVDIVPIDDKAPHLKSNLRPRLIVSEGGSAIITSSVLAATDDDTDDHQLVFLIVKQPNHGIMQLGNQPATKFTQKNVEERRVRYIHTGGEIGNTVVRDTVTFIVSDQNYLATSDLPVYDLNITITPVDNSKPIIITGQELAVNESSKISLTPAVITAKDPDTDPDEIRFIVLRHPQWGYLENSKTESSNHRGVEPVYDEVQLYATDGKQRSTPETLRIKIKPFNDEEPDVMLQGFNLDEGGQKVIDQSMVDALDMDFPKDVLTFSISQAPKHGEIVIMLHTRNGDVEAAIQDFTAEELHAGMKLKYKHDNSENFRDNFAVTVSDGKHQVKKMCNISINPLNDEGPEVTKNAGLQLEYGDYAMISSVVLQSIDPDNSENEVFYILVSVPKKGSLQFCSDPFSPTRASECSDMHVGNNFTQHDIDMNRIRYIHTTSMGSTETDSFLFLLSDGTNRRQVETFEIRIRNSRKANLALLNKGLQVREGQRTPLSTDNLSATDESTKADEIVFAITRQPNLGQMEFIDEPLKIIRSFTQLDIASRKVVYNHMTKSDITTDSFAFTVTNGLSQAKDGVFKISIDPLDTILPSLQVNSLIEVLQGSDIEISPQHLLSQDPDTPDVNVTYVLAKPPTYGRLFNRGIAITRTFTQSEINLGFIVYESDGSHAGLDNFLFTLSDGKHDGFLVNSTLQLKPVICSIFIKPVVNDAPKLLVSSHPETLEYFGRDRYGFRLNSRNLKAIDSDTSNSKLKYVMVKRPSHGHIENVATKRFVRRRFSQKDLDDNNLLYILDKRRGATNDSFKFRLIDGRGNTLDNLRFDMRWSKIELERSHVVVCEDIGTLAITLKRSGALEQMAFVGIKVKEMSARQGKDFIPSTAQQVQFNPGMTHATWDVLIPDDGIQENNEKFRILLDEPVNAVLGRKVKTNVRIINAENGACPQYLGMISKNHKDVLEVDSFFSPNNNKKNTDTIISFNNFNQRGQQPNPFDNTYNTDPKESSGDSGANANTRDGLTGKKSSRSSKKRRRNRKKKKNRKSKSRKTKKINSNDKGSSGNLFNNLSSPSLRIQAPQQCTSTTRGLLHFDDFTQRMYQCDGTSWKAWKADGSDTKDAPPNGPVPAYQQQCPEGKFFEGKCYVFVTDRKTWDEAQRACEAITTMPSVLTPIHSKSHLNFLAKLARKKSFWIGLNNKQTSTQWVFLRNGNIVPLVSYTRWGKGQPKSKGSKRNCVLVNKRRKWRNLPCDKPKKRYICEGIPSQNIPSDQPRRSRGKRKKRIDFFGFK</sequence>
<evidence type="ECO:0000256" key="10">
    <source>
        <dbReference type="SAM" id="MobiDB-lite"/>
    </source>
</evidence>
<evidence type="ECO:0000256" key="5">
    <source>
        <dbReference type="ARBA" id="ARBA00022837"/>
    </source>
</evidence>
<evidence type="ECO:0000256" key="7">
    <source>
        <dbReference type="ARBA" id="ARBA00023157"/>
    </source>
</evidence>
<evidence type="ECO:0000259" key="12">
    <source>
        <dbReference type="PROSITE" id="PS50041"/>
    </source>
</evidence>